<keyword evidence="1" id="KW-0812">Transmembrane</keyword>
<feature type="transmembrane region" description="Helical" evidence="1">
    <location>
        <begin position="50"/>
        <end position="69"/>
    </location>
</feature>
<proteinExistence type="predicted"/>
<feature type="domain" description="DUF6533" evidence="2">
    <location>
        <begin position="20"/>
        <end position="59"/>
    </location>
</feature>
<reference evidence="3 4" key="1">
    <citation type="submission" date="2024-02" db="EMBL/GenBank/DDBJ databases">
        <title>A draft genome for the cacao thread blight pathogen Marasmius crinis-equi.</title>
        <authorList>
            <person name="Cohen S.P."/>
            <person name="Baruah I.K."/>
            <person name="Amoako-Attah I."/>
            <person name="Bukari Y."/>
            <person name="Meinhardt L.W."/>
            <person name="Bailey B.A."/>
        </authorList>
    </citation>
    <scope>NUCLEOTIDE SEQUENCE [LARGE SCALE GENOMIC DNA]</scope>
    <source>
        <strain evidence="3 4">GH-76</strain>
    </source>
</reference>
<evidence type="ECO:0000256" key="1">
    <source>
        <dbReference type="SAM" id="Phobius"/>
    </source>
</evidence>
<name>A0ABR3F646_9AGAR</name>
<keyword evidence="1" id="KW-1133">Transmembrane helix</keyword>
<dbReference type="Proteomes" id="UP001465976">
    <property type="component" value="Unassembled WGS sequence"/>
</dbReference>
<accession>A0ABR3F646</accession>
<dbReference type="Pfam" id="PF20151">
    <property type="entry name" value="DUF6533"/>
    <property type="match status" value="1"/>
</dbReference>
<evidence type="ECO:0000259" key="2">
    <source>
        <dbReference type="Pfam" id="PF20151"/>
    </source>
</evidence>
<dbReference type="InterPro" id="IPR045340">
    <property type="entry name" value="DUF6533"/>
</dbReference>
<evidence type="ECO:0000313" key="3">
    <source>
        <dbReference type="EMBL" id="KAL0570700.1"/>
    </source>
</evidence>
<protein>
    <recommendedName>
        <fullName evidence="2">DUF6533 domain-containing protein</fullName>
    </recommendedName>
</protein>
<keyword evidence="1" id="KW-0472">Membrane</keyword>
<evidence type="ECO:0000313" key="4">
    <source>
        <dbReference type="Proteomes" id="UP001465976"/>
    </source>
</evidence>
<dbReference type="EMBL" id="JBAHYK010000888">
    <property type="protein sequence ID" value="KAL0570700.1"/>
    <property type="molecule type" value="Genomic_DNA"/>
</dbReference>
<comment type="caution">
    <text evidence="3">The sequence shown here is derived from an EMBL/GenBank/DDBJ whole genome shotgun (WGS) entry which is preliminary data.</text>
</comment>
<gene>
    <name evidence="3" type="ORF">V5O48_011263</name>
</gene>
<keyword evidence="4" id="KW-1185">Reference proteome</keyword>
<sequence length="107" mass="12098">MASKAAQTASMHYLQFDIQWASIALLYYDYALTFTSEVEHIWRSKLRFSTVLYVLCRYALVANVLYLLAISKHLGERLALERPLASLRRLIDVSLVAAILGTRSSGC</sequence>
<organism evidence="3 4">
    <name type="scientific">Marasmius crinis-equi</name>
    <dbReference type="NCBI Taxonomy" id="585013"/>
    <lineage>
        <taxon>Eukaryota</taxon>
        <taxon>Fungi</taxon>
        <taxon>Dikarya</taxon>
        <taxon>Basidiomycota</taxon>
        <taxon>Agaricomycotina</taxon>
        <taxon>Agaricomycetes</taxon>
        <taxon>Agaricomycetidae</taxon>
        <taxon>Agaricales</taxon>
        <taxon>Marasmiineae</taxon>
        <taxon>Marasmiaceae</taxon>
        <taxon>Marasmius</taxon>
    </lineage>
</organism>